<sequence>MMIFKMMKKLINMEKRLLSILTLHLVHLLFMTFQLLLEE</sequence>
<keyword evidence="2" id="KW-1185">Reference proteome</keyword>
<proteinExistence type="predicted"/>
<gene>
    <name evidence="1" type="ORF">PVAP13_5NG025208</name>
</gene>
<dbReference type="AlphaFoldDB" id="A0A8T0RMN2"/>
<evidence type="ECO:0000313" key="2">
    <source>
        <dbReference type="Proteomes" id="UP000823388"/>
    </source>
</evidence>
<comment type="caution">
    <text evidence="1">The sequence shown here is derived from an EMBL/GenBank/DDBJ whole genome shotgun (WGS) entry which is preliminary data.</text>
</comment>
<reference evidence="1" key="1">
    <citation type="submission" date="2020-05" db="EMBL/GenBank/DDBJ databases">
        <title>WGS assembly of Panicum virgatum.</title>
        <authorList>
            <person name="Lovell J.T."/>
            <person name="Jenkins J."/>
            <person name="Shu S."/>
            <person name="Juenger T.E."/>
            <person name="Schmutz J."/>
        </authorList>
    </citation>
    <scope>NUCLEOTIDE SEQUENCE</scope>
    <source>
        <strain evidence="1">AP13</strain>
    </source>
</reference>
<dbReference type="Proteomes" id="UP000823388">
    <property type="component" value="Chromosome 5N"/>
</dbReference>
<organism evidence="1 2">
    <name type="scientific">Panicum virgatum</name>
    <name type="common">Blackwell switchgrass</name>
    <dbReference type="NCBI Taxonomy" id="38727"/>
    <lineage>
        <taxon>Eukaryota</taxon>
        <taxon>Viridiplantae</taxon>
        <taxon>Streptophyta</taxon>
        <taxon>Embryophyta</taxon>
        <taxon>Tracheophyta</taxon>
        <taxon>Spermatophyta</taxon>
        <taxon>Magnoliopsida</taxon>
        <taxon>Liliopsida</taxon>
        <taxon>Poales</taxon>
        <taxon>Poaceae</taxon>
        <taxon>PACMAD clade</taxon>
        <taxon>Panicoideae</taxon>
        <taxon>Panicodae</taxon>
        <taxon>Paniceae</taxon>
        <taxon>Panicinae</taxon>
        <taxon>Panicum</taxon>
        <taxon>Panicum sect. Hiantes</taxon>
    </lineage>
</organism>
<protein>
    <submittedName>
        <fullName evidence="1">Uncharacterized protein</fullName>
    </submittedName>
</protein>
<accession>A0A8T0RMN2</accession>
<evidence type="ECO:0000313" key="1">
    <source>
        <dbReference type="EMBL" id="KAG2586118.1"/>
    </source>
</evidence>
<name>A0A8T0RMN2_PANVG</name>
<dbReference type="EMBL" id="CM029046">
    <property type="protein sequence ID" value="KAG2586118.1"/>
    <property type="molecule type" value="Genomic_DNA"/>
</dbReference>